<keyword evidence="5" id="KW-0238">DNA-binding</keyword>
<evidence type="ECO:0000256" key="6">
    <source>
        <dbReference type="ARBA" id="ARBA00023242"/>
    </source>
</evidence>
<evidence type="ECO:0000259" key="9">
    <source>
        <dbReference type="PROSITE" id="PS50808"/>
    </source>
</evidence>
<reference evidence="10 11" key="1">
    <citation type="journal article" date="2014" name="Nat. Genet.">
        <title>Whole-genome sequence of a flatfish provides insights into ZW sex chromosome evolution and adaptation to a benthic lifestyle.</title>
        <authorList>
            <person name="Chen S."/>
            <person name="Zhang G."/>
            <person name="Shao C."/>
            <person name="Huang Q."/>
            <person name="Liu G."/>
            <person name="Zhang P."/>
            <person name="Song W."/>
            <person name="An N."/>
            <person name="Chalopin D."/>
            <person name="Volff J.N."/>
            <person name="Hong Y."/>
            <person name="Li Q."/>
            <person name="Sha Z."/>
            <person name="Zhou H."/>
            <person name="Xie M."/>
            <person name="Yu Q."/>
            <person name="Liu Y."/>
            <person name="Xiang H."/>
            <person name="Wang N."/>
            <person name="Wu K."/>
            <person name="Yang C."/>
            <person name="Zhou Q."/>
            <person name="Liao X."/>
            <person name="Yang L."/>
            <person name="Hu Q."/>
            <person name="Zhang J."/>
            <person name="Meng L."/>
            <person name="Jin L."/>
            <person name="Tian Y."/>
            <person name="Lian J."/>
            <person name="Yang J."/>
            <person name="Miao G."/>
            <person name="Liu S."/>
            <person name="Liang Z."/>
            <person name="Yan F."/>
            <person name="Li Y."/>
            <person name="Sun B."/>
            <person name="Zhang H."/>
            <person name="Zhang J."/>
            <person name="Zhu Y."/>
            <person name="Du M."/>
            <person name="Zhao Y."/>
            <person name="Schartl M."/>
            <person name="Tang Q."/>
            <person name="Wang J."/>
        </authorList>
    </citation>
    <scope>NUCLEOTIDE SEQUENCE</scope>
</reference>
<accession>A0A3P8WA20</accession>
<feature type="domain" description="BED-type" evidence="9">
    <location>
        <begin position="30"/>
        <end position="89"/>
    </location>
</feature>
<dbReference type="PROSITE" id="PS50808">
    <property type="entry name" value="ZF_BED"/>
    <property type="match status" value="1"/>
</dbReference>
<dbReference type="SUPFAM" id="SSF57667">
    <property type="entry name" value="beta-beta-alpha zinc fingers"/>
    <property type="match status" value="1"/>
</dbReference>
<dbReference type="SMART" id="SM00614">
    <property type="entry name" value="ZnF_BED"/>
    <property type="match status" value="1"/>
</dbReference>
<dbReference type="GO" id="GO:0008270">
    <property type="term" value="F:zinc ion binding"/>
    <property type="evidence" value="ECO:0007669"/>
    <property type="project" value="UniProtKB-KW"/>
</dbReference>
<evidence type="ECO:0000256" key="2">
    <source>
        <dbReference type="ARBA" id="ARBA00022723"/>
    </source>
</evidence>
<keyword evidence="4" id="KW-0862">Zinc</keyword>
<dbReference type="Pfam" id="PF02892">
    <property type="entry name" value="zf-BED"/>
    <property type="match status" value="1"/>
</dbReference>
<dbReference type="Pfam" id="PF05699">
    <property type="entry name" value="Dimer_Tnp_hAT"/>
    <property type="match status" value="1"/>
</dbReference>
<proteinExistence type="predicted"/>
<reference evidence="10" key="3">
    <citation type="submission" date="2025-09" db="UniProtKB">
        <authorList>
            <consortium name="Ensembl"/>
        </authorList>
    </citation>
    <scope>IDENTIFICATION</scope>
</reference>
<dbReference type="InterPro" id="IPR008906">
    <property type="entry name" value="HATC_C_dom"/>
</dbReference>
<dbReference type="PANTHER" id="PTHR46169:SF15">
    <property type="entry name" value="INNER CENTROMERE PROTEIN A-LIKE ISOFORM X1-RELATED"/>
    <property type="match status" value="1"/>
</dbReference>
<evidence type="ECO:0000256" key="3">
    <source>
        <dbReference type="ARBA" id="ARBA00022771"/>
    </source>
</evidence>
<sequence>MWKENSAPALQQDKSLDSTSGLMDLVSKPRSKSTVWLYFGFKADENGQPLNSVEAICRLCRKIVLAKGGNTTNLRSHLRRRHRADFFDPSSSSTLGSLFEPTFGISLPSTLRCPQAQPMMLSSGLVSTTPQVLSAQVIEAVANFLILDLQPPAVVEGQGFRHLIHTLLPSNKELPSPSQLENLLKEHHTKGKACLAHQLRIISGTQEVVPDYTAPIEPRRRGQHPIDRREIPNNVTLSVDIWSHNWHGTSEPYLTLWAHCIDLNYNSKNVALTSQRLMGRAVKDYTIQTIVAQVKAMAQEWGISQSNLVLIGGEGRKKMMQGRVKRERVRKACGSVPHPNSTTFLERDDSASQECIEEVMSHPVISKTLGQFHDILSPVFLAPSQDRSSCHVHSLLQTFTRQEWAELTSWTHSRPTWDKLYPLLSILIKHKSPFCELIKEVTGEGSGNAEAPSENSSSSNCPTNSTSNCSSANSTMRSDWKVVEDLCLVLRPLDVACRTLAKEGFPRLSLVKPILIGLLSRHLVSRQGDSSSSILREVKRMMRKSLASCYDNPVVNMVLCVACSLDPQFLLMFSSRLTFRAAVLYLFIHRLLQTHSTITAGQSGMEFLLGDLFCSAPQSKQSSVEESVDMEMSIFRADKGASLGVEPLQWWRTTGGQFPLLSTVARAYLAVPAVAGSAAKDFAQEGPCTLYRKRANIPPETLDAVLFLHHNHMPDTEPGLTTFRSEDKNNP</sequence>
<dbReference type="Ensembl" id="ENSCSET00000023807.1">
    <property type="protein sequence ID" value="ENSCSEP00000023499.1"/>
    <property type="gene ID" value="ENSCSEG00000014987.1"/>
</dbReference>
<dbReference type="InterPro" id="IPR036236">
    <property type="entry name" value="Znf_C2H2_sf"/>
</dbReference>
<evidence type="ECO:0000256" key="4">
    <source>
        <dbReference type="ARBA" id="ARBA00022833"/>
    </source>
</evidence>
<keyword evidence="11" id="KW-1185">Reference proteome</keyword>
<evidence type="ECO:0000256" key="5">
    <source>
        <dbReference type="ARBA" id="ARBA00023125"/>
    </source>
</evidence>
<dbReference type="GO" id="GO:0003677">
    <property type="term" value="F:DNA binding"/>
    <property type="evidence" value="ECO:0007669"/>
    <property type="project" value="UniProtKB-KW"/>
</dbReference>
<dbReference type="GO" id="GO:0046983">
    <property type="term" value="F:protein dimerization activity"/>
    <property type="evidence" value="ECO:0007669"/>
    <property type="project" value="InterPro"/>
</dbReference>
<dbReference type="Gene3D" id="1.10.10.1070">
    <property type="entry name" value="Zinc finger, BED domain-containing"/>
    <property type="match status" value="1"/>
</dbReference>
<dbReference type="GO" id="GO:0005634">
    <property type="term" value="C:nucleus"/>
    <property type="evidence" value="ECO:0007669"/>
    <property type="project" value="UniProtKB-SubCell"/>
</dbReference>
<feature type="compositionally biased region" description="Low complexity" evidence="8">
    <location>
        <begin position="448"/>
        <end position="468"/>
    </location>
</feature>
<comment type="subcellular location">
    <subcellularLocation>
        <location evidence="1">Nucleus</location>
    </subcellularLocation>
</comment>
<keyword evidence="2" id="KW-0479">Metal-binding</keyword>
<dbReference type="SUPFAM" id="SSF53098">
    <property type="entry name" value="Ribonuclease H-like"/>
    <property type="match status" value="1"/>
</dbReference>
<dbReference type="GO" id="GO:0006357">
    <property type="term" value="P:regulation of transcription by RNA polymerase II"/>
    <property type="evidence" value="ECO:0007669"/>
    <property type="project" value="TreeGrafter"/>
</dbReference>
<reference evidence="10" key="2">
    <citation type="submission" date="2025-08" db="UniProtKB">
        <authorList>
            <consortium name="Ensembl"/>
        </authorList>
    </citation>
    <scope>IDENTIFICATION</scope>
</reference>
<dbReference type="SUPFAM" id="SSF140996">
    <property type="entry name" value="Hermes dimerisation domain"/>
    <property type="match status" value="1"/>
</dbReference>
<dbReference type="InterPro" id="IPR052717">
    <property type="entry name" value="Vacuolar_transposase_reg"/>
</dbReference>
<evidence type="ECO:0000256" key="1">
    <source>
        <dbReference type="ARBA" id="ARBA00004123"/>
    </source>
</evidence>
<evidence type="ECO:0000256" key="8">
    <source>
        <dbReference type="SAM" id="MobiDB-lite"/>
    </source>
</evidence>
<dbReference type="GeneTree" id="ENSGT00940000163186"/>
<keyword evidence="3 7" id="KW-0863">Zinc-finger</keyword>
<dbReference type="InterPro" id="IPR003656">
    <property type="entry name" value="Znf_BED"/>
</dbReference>
<dbReference type="PANTHER" id="PTHR46169">
    <property type="entry name" value="DNA REPLICATION-RELATED ELEMENT FACTOR, ISOFORM A"/>
    <property type="match status" value="1"/>
</dbReference>
<name>A0A3P8WA20_CYNSE</name>
<protein>
    <recommendedName>
        <fullName evidence="9">BED-type domain-containing protein</fullName>
    </recommendedName>
</protein>
<evidence type="ECO:0000313" key="11">
    <source>
        <dbReference type="Proteomes" id="UP000265120"/>
    </source>
</evidence>
<dbReference type="OMA" id="YFYIDAS"/>
<dbReference type="Proteomes" id="UP000265120">
    <property type="component" value="Chromosome 9"/>
</dbReference>
<evidence type="ECO:0000256" key="7">
    <source>
        <dbReference type="PROSITE-ProRule" id="PRU00027"/>
    </source>
</evidence>
<feature type="region of interest" description="Disordered" evidence="8">
    <location>
        <begin position="445"/>
        <end position="468"/>
    </location>
</feature>
<evidence type="ECO:0000313" key="10">
    <source>
        <dbReference type="Ensembl" id="ENSCSEP00000023499.1"/>
    </source>
</evidence>
<dbReference type="InterPro" id="IPR012337">
    <property type="entry name" value="RNaseH-like_sf"/>
</dbReference>
<dbReference type="InParanoid" id="A0A3P8WA20"/>
<keyword evidence="6" id="KW-0539">Nucleus</keyword>
<dbReference type="AlphaFoldDB" id="A0A3P8WA20"/>
<organism evidence="10 11">
    <name type="scientific">Cynoglossus semilaevis</name>
    <name type="common">Tongue sole</name>
    <dbReference type="NCBI Taxonomy" id="244447"/>
    <lineage>
        <taxon>Eukaryota</taxon>
        <taxon>Metazoa</taxon>
        <taxon>Chordata</taxon>
        <taxon>Craniata</taxon>
        <taxon>Vertebrata</taxon>
        <taxon>Euteleostomi</taxon>
        <taxon>Actinopterygii</taxon>
        <taxon>Neopterygii</taxon>
        <taxon>Teleostei</taxon>
        <taxon>Neoteleostei</taxon>
        <taxon>Acanthomorphata</taxon>
        <taxon>Carangaria</taxon>
        <taxon>Pleuronectiformes</taxon>
        <taxon>Pleuronectoidei</taxon>
        <taxon>Cynoglossidae</taxon>
        <taxon>Cynoglossinae</taxon>
        <taxon>Cynoglossus</taxon>
    </lineage>
</organism>